<keyword evidence="9" id="KW-1133">Transmembrane helix</keyword>
<evidence type="ECO:0000256" key="10">
    <source>
        <dbReference type="ARBA" id="ARBA00023012"/>
    </source>
</evidence>
<dbReference type="GO" id="GO:0000155">
    <property type="term" value="F:phosphorelay sensor kinase activity"/>
    <property type="evidence" value="ECO:0007669"/>
    <property type="project" value="InterPro"/>
</dbReference>
<dbReference type="Pfam" id="PF02518">
    <property type="entry name" value="HATPase_c"/>
    <property type="match status" value="1"/>
</dbReference>
<keyword evidence="8 13" id="KW-0418">Kinase</keyword>
<dbReference type="SMART" id="SM00304">
    <property type="entry name" value="HAMP"/>
    <property type="match status" value="1"/>
</dbReference>
<dbReference type="PANTHER" id="PTHR45436:SF5">
    <property type="entry name" value="SENSOR HISTIDINE KINASE TRCS"/>
    <property type="match status" value="1"/>
</dbReference>
<dbReference type="KEGG" id="pmad:BAY61_20995"/>
<protein>
    <recommendedName>
        <fullName evidence="4">histidine kinase</fullName>
        <ecNumber evidence="4">2.7.13.3</ecNumber>
    </recommendedName>
</protein>
<dbReference type="RefSeq" id="WP_211323521.1">
    <property type="nucleotide sequence ID" value="NZ_CP016353.1"/>
</dbReference>
<evidence type="ECO:0000313" key="13">
    <source>
        <dbReference type="EMBL" id="SDD85962.1"/>
    </source>
</evidence>
<keyword evidence="10" id="KW-0902">Two-component regulatory system</keyword>
<dbReference type="InterPro" id="IPR036097">
    <property type="entry name" value="HisK_dim/P_sf"/>
</dbReference>
<evidence type="ECO:0000256" key="8">
    <source>
        <dbReference type="ARBA" id="ARBA00022777"/>
    </source>
</evidence>
<keyword evidence="6" id="KW-0808">Transferase</keyword>
<dbReference type="Pfam" id="PF00672">
    <property type="entry name" value="HAMP"/>
    <property type="match status" value="1"/>
</dbReference>
<evidence type="ECO:0000313" key="14">
    <source>
        <dbReference type="Proteomes" id="UP000199494"/>
    </source>
</evidence>
<dbReference type="InterPro" id="IPR003661">
    <property type="entry name" value="HisK_dim/P_dom"/>
</dbReference>
<reference evidence="13 14" key="1">
    <citation type="submission" date="2016-10" db="EMBL/GenBank/DDBJ databases">
        <authorList>
            <person name="de Groot N.N."/>
        </authorList>
    </citation>
    <scope>NUCLEOTIDE SEQUENCE [LARGE SCALE GENOMIC DNA]</scope>
    <source>
        <strain evidence="13 14">CGMCC 4.5506</strain>
    </source>
</reference>
<dbReference type="PANTHER" id="PTHR45436">
    <property type="entry name" value="SENSOR HISTIDINE KINASE YKOH"/>
    <property type="match status" value="1"/>
</dbReference>
<dbReference type="SUPFAM" id="SSF158472">
    <property type="entry name" value="HAMP domain-like"/>
    <property type="match status" value="1"/>
</dbReference>
<gene>
    <name evidence="13" type="ORF">SAMN05421630_113161</name>
</gene>
<dbReference type="SUPFAM" id="SSF47384">
    <property type="entry name" value="Homodimeric domain of signal transducing histidine kinase"/>
    <property type="match status" value="1"/>
</dbReference>
<feature type="region of interest" description="Disordered" evidence="12">
    <location>
        <begin position="109"/>
        <end position="131"/>
    </location>
</feature>
<keyword evidence="7" id="KW-0812">Transmembrane</keyword>
<dbReference type="EMBL" id="FMZE01000013">
    <property type="protein sequence ID" value="SDD85962.1"/>
    <property type="molecule type" value="Genomic_DNA"/>
</dbReference>
<keyword evidence="14" id="KW-1185">Reference proteome</keyword>
<dbReference type="SUPFAM" id="SSF55874">
    <property type="entry name" value="ATPase domain of HSP90 chaperone/DNA topoisomerase II/histidine kinase"/>
    <property type="match status" value="1"/>
</dbReference>
<dbReference type="FunFam" id="1.10.287.130:FF:000001">
    <property type="entry name" value="Two-component sensor histidine kinase"/>
    <property type="match status" value="1"/>
</dbReference>
<dbReference type="Proteomes" id="UP000199494">
    <property type="component" value="Unassembled WGS sequence"/>
</dbReference>
<feature type="compositionally biased region" description="Basic and acidic residues" evidence="12">
    <location>
        <begin position="115"/>
        <end position="131"/>
    </location>
</feature>
<dbReference type="InterPro" id="IPR004358">
    <property type="entry name" value="Sig_transdc_His_kin-like_C"/>
</dbReference>
<dbReference type="SMART" id="SM00387">
    <property type="entry name" value="HATPase_c"/>
    <property type="match status" value="1"/>
</dbReference>
<dbReference type="Gene3D" id="6.10.340.10">
    <property type="match status" value="1"/>
</dbReference>
<evidence type="ECO:0000256" key="2">
    <source>
        <dbReference type="ARBA" id="ARBA00001968"/>
    </source>
</evidence>
<dbReference type="Gene3D" id="1.10.287.130">
    <property type="match status" value="1"/>
</dbReference>
<proteinExistence type="predicted"/>
<dbReference type="SMART" id="SM00388">
    <property type="entry name" value="HisKA"/>
    <property type="match status" value="1"/>
</dbReference>
<comment type="cofactor">
    <cofactor evidence="2">
        <name>a divalent metal cation</name>
        <dbReference type="ChEBI" id="CHEBI:60240"/>
    </cofactor>
</comment>
<name>A0A222VT44_9PSEU</name>
<dbReference type="CDD" id="cd06225">
    <property type="entry name" value="HAMP"/>
    <property type="match status" value="1"/>
</dbReference>
<evidence type="ECO:0000256" key="9">
    <source>
        <dbReference type="ARBA" id="ARBA00022989"/>
    </source>
</evidence>
<evidence type="ECO:0000256" key="12">
    <source>
        <dbReference type="SAM" id="MobiDB-lite"/>
    </source>
</evidence>
<evidence type="ECO:0000256" key="7">
    <source>
        <dbReference type="ARBA" id="ARBA00022692"/>
    </source>
</evidence>
<comment type="subcellular location">
    <subcellularLocation>
        <location evidence="3">Cell membrane</location>
    </subcellularLocation>
</comment>
<dbReference type="CDD" id="cd00075">
    <property type="entry name" value="HATPase"/>
    <property type="match status" value="1"/>
</dbReference>
<dbReference type="GO" id="GO:0005509">
    <property type="term" value="F:calcium ion binding"/>
    <property type="evidence" value="ECO:0007669"/>
    <property type="project" value="UniProtKB-ARBA"/>
</dbReference>
<dbReference type="CDD" id="cd00082">
    <property type="entry name" value="HisKA"/>
    <property type="match status" value="1"/>
</dbReference>
<comment type="catalytic activity">
    <reaction evidence="1">
        <text>ATP + protein L-histidine = ADP + protein N-phospho-L-histidine.</text>
        <dbReference type="EC" id="2.7.13.3"/>
    </reaction>
</comment>
<dbReference type="AlphaFoldDB" id="A0A222VT44"/>
<dbReference type="InterPro" id="IPR036890">
    <property type="entry name" value="HATPase_C_sf"/>
</dbReference>
<dbReference type="EC" id="2.7.13.3" evidence="4"/>
<dbReference type="InterPro" id="IPR003594">
    <property type="entry name" value="HATPase_dom"/>
</dbReference>
<dbReference type="InterPro" id="IPR005467">
    <property type="entry name" value="His_kinase_dom"/>
</dbReference>
<sequence>MSLRTRLIVTVVGLLALGLVLALGATSGALQDWKGEQNDDVLTAAGRHLADTLRERPDGTVRLDSSGTPGDIGTVWRELATDGDVPSLFQLRDAEGKLLQTVGYGPLPSLPDQLPAEHRPDRPSADNPDGERFFSAETALADGATGGPNWLIRTSFAGEHGKILVVGVRTERSDELLSRAMTVAFVSGGVALVAVALLSWRAVRRGLRPLDDIADTAREIGSGDLSRRVPEAKPGTEIGTVSAALNSMLGQLETAFAERHESRERLRRFVADASHELRTPIATIRGHAELFRRGAAERPADLAKVVGRIESEAQRMGELVDELLLLARLDQGSPLGREPVDLTSLAADAVTDALATEPERELTLRAEGPVVVTGDAARLRQVLGNLVSNVLRHTPGEASAVVAVRDTGDGAVVEITDTGGGMSEEELGRVFERFYRADPSRSRGNGGAGLGLSIVAAVVEAHGGRVTVSSAPGEGTMFRVVLPSEDGRT</sequence>
<evidence type="ECO:0000256" key="11">
    <source>
        <dbReference type="ARBA" id="ARBA00023136"/>
    </source>
</evidence>
<dbReference type="InterPro" id="IPR003660">
    <property type="entry name" value="HAMP_dom"/>
</dbReference>
<dbReference type="InterPro" id="IPR050428">
    <property type="entry name" value="TCS_sensor_his_kinase"/>
</dbReference>
<accession>A0A222VT44</accession>
<dbReference type="GO" id="GO:0005886">
    <property type="term" value="C:plasma membrane"/>
    <property type="evidence" value="ECO:0007669"/>
    <property type="project" value="UniProtKB-SubCell"/>
</dbReference>
<keyword evidence="5" id="KW-0597">Phosphoprotein</keyword>
<keyword evidence="11" id="KW-0472">Membrane</keyword>
<dbReference type="PROSITE" id="PS50885">
    <property type="entry name" value="HAMP"/>
    <property type="match status" value="1"/>
</dbReference>
<evidence type="ECO:0000256" key="5">
    <source>
        <dbReference type="ARBA" id="ARBA00022553"/>
    </source>
</evidence>
<evidence type="ECO:0000256" key="6">
    <source>
        <dbReference type="ARBA" id="ARBA00022679"/>
    </source>
</evidence>
<evidence type="ECO:0000256" key="1">
    <source>
        <dbReference type="ARBA" id="ARBA00000085"/>
    </source>
</evidence>
<evidence type="ECO:0000256" key="4">
    <source>
        <dbReference type="ARBA" id="ARBA00012438"/>
    </source>
</evidence>
<dbReference type="PRINTS" id="PR00344">
    <property type="entry name" value="BCTRLSENSOR"/>
</dbReference>
<organism evidence="13 14">
    <name type="scientific">Prauserella marina</name>
    <dbReference type="NCBI Taxonomy" id="530584"/>
    <lineage>
        <taxon>Bacteria</taxon>
        <taxon>Bacillati</taxon>
        <taxon>Actinomycetota</taxon>
        <taxon>Actinomycetes</taxon>
        <taxon>Pseudonocardiales</taxon>
        <taxon>Pseudonocardiaceae</taxon>
        <taxon>Prauserella</taxon>
    </lineage>
</organism>
<dbReference type="Pfam" id="PF00512">
    <property type="entry name" value="HisKA"/>
    <property type="match status" value="1"/>
</dbReference>
<dbReference type="FunFam" id="3.30.565.10:FF:000006">
    <property type="entry name" value="Sensor histidine kinase WalK"/>
    <property type="match status" value="1"/>
</dbReference>
<evidence type="ECO:0000256" key="3">
    <source>
        <dbReference type="ARBA" id="ARBA00004236"/>
    </source>
</evidence>
<dbReference type="PROSITE" id="PS50109">
    <property type="entry name" value="HIS_KIN"/>
    <property type="match status" value="1"/>
</dbReference>
<dbReference type="STRING" id="530584.SAMN05421630_113161"/>
<dbReference type="Gene3D" id="3.30.565.10">
    <property type="entry name" value="Histidine kinase-like ATPase, C-terminal domain"/>
    <property type="match status" value="1"/>
</dbReference>